<dbReference type="AlphaFoldDB" id="H0EEJ2"/>
<evidence type="ECO:0000256" key="3">
    <source>
        <dbReference type="ARBA" id="ARBA00023026"/>
    </source>
</evidence>
<dbReference type="InterPro" id="IPR029070">
    <property type="entry name" value="Chitinase_insertion_sf"/>
</dbReference>
<dbReference type="OrthoDB" id="73875at2759"/>
<feature type="transmembrane region" description="Helical" evidence="4">
    <location>
        <begin position="411"/>
        <end position="434"/>
    </location>
</feature>
<sequence>MTETMYALAMITKAGVPSNKVNIGVSSYGRSFKMSESLCSGPTCSFEGPTSLAAEGECTGTPGILANAEIDQIIAWSDNATTHYDAGSESDILVYQETEWVAYLSDNSKKWRQDLFKKLNFGGSVDWAVDLQSFNRDTASPMEETEDEIDEQMFGGEPLPTCSESYTTFEQLEKDADTMPPNCKALYAVQAMDALLSKALANYSDIMSHGYDEKFDVYAGAVVDSASKNVVDFYTGNGNKYFTCVVLEFETCCSECRKKNPQPDAPASPQGYDKTDIANPKDLVNKALANSQNLSPQIKDLLLTLRLHSYQGADPMDAVDALGIPVAMIADAVENMSKVAAIGKEIKDEEAKAKRSEILFGFLSAILFFIPVAGEVMSAVAGLATIGRIVALLGTLGNVAYDSYTIVNDPANAPLAIFGLILAPLGLADVVALAKAARIARDMQAPDVLKLGTNVGKRLGTLRKVTEICKK</sequence>
<dbReference type="SUPFAM" id="SSF54556">
    <property type="entry name" value="Chitinase insertion domain"/>
    <property type="match status" value="1"/>
</dbReference>
<dbReference type="Gene3D" id="3.20.20.80">
    <property type="entry name" value="Glycosidases"/>
    <property type="match status" value="1"/>
</dbReference>
<accession>H0EEJ2</accession>
<dbReference type="GO" id="GO:0005975">
    <property type="term" value="P:carbohydrate metabolic process"/>
    <property type="evidence" value="ECO:0007669"/>
    <property type="project" value="InterPro"/>
</dbReference>
<gene>
    <name evidence="6" type="ORF">M7I_0870</name>
</gene>
<evidence type="ECO:0000313" key="6">
    <source>
        <dbReference type="EMBL" id="EHL02905.1"/>
    </source>
</evidence>
<evidence type="ECO:0000313" key="7">
    <source>
        <dbReference type="Proteomes" id="UP000005446"/>
    </source>
</evidence>
<keyword evidence="7" id="KW-1185">Reference proteome</keyword>
<dbReference type="PANTHER" id="PTHR47700">
    <property type="entry name" value="V CHITINASE, PUTATIVE (AFU_ORTHOLOGUE AFUA_6G13720)-RELATED"/>
    <property type="match status" value="1"/>
</dbReference>
<protein>
    <submittedName>
        <fullName evidence="6">Putative Acidic mammalian chitinase</fullName>
    </submittedName>
</protein>
<evidence type="ECO:0000256" key="2">
    <source>
        <dbReference type="ARBA" id="ARBA00022669"/>
    </source>
</evidence>
<comment type="caution">
    <text evidence="6">The sequence shown here is derived from an EMBL/GenBank/DDBJ whole genome shotgun (WGS) entry which is preliminary data.</text>
</comment>
<dbReference type="InterPro" id="IPR053214">
    <property type="entry name" value="LysM12-like"/>
</dbReference>
<dbReference type="InterPro" id="IPR017853">
    <property type="entry name" value="GH"/>
</dbReference>
<keyword evidence="3" id="KW-0843">Virulence</keyword>
<name>H0EEJ2_GLAL7</name>
<proteinExistence type="inferred from homology"/>
<keyword evidence="4" id="KW-0812">Transmembrane</keyword>
<evidence type="ECO:0000256" key="4">
    <source>
        <dbReference type="SAM" id="Phobius"/>
    </source>
</evidence>
<dbReference type="SUPFAM" id="SSF51445">
    <property type="entry name" value="(Trans)glycosidases"/>
    <property type="match status" value="1"/>
</dbReference>
<dbReference type="Pfam" id="PF00704">
    <property type="entry name" value="Glyco_hydro_18"/>
    <property type="match status" value="1"/>
</dbReference>
<dbReference type="InParanoid" id="H0EEJ2"/>
<dbReference type="Gene3D" id="3.10.50.10">
    <property type="match status" value="1"/>
</dbReference>
<comment type="similarity">
    <text evidence="1">Belongs to the glycosyl hydrolase 18 family. Chitinase class V subfamily.</text>
</comment>
<feature type="domain" description="GH18" evidence="5">
    <location>
        <begin position="6"/>
        <end position="130"/>
    </location>
</feature>
<evidence type="ECO:0000259" key="5">
    <source>
        <dbReference type="Pfam" id="PF00704"/>
    </source>
</evidence>
<keyword evidence="4" id="KW-1133">Transmembrane helix</keyword>
<dbReference type="Proteomes" id="UP000005446">
    <property type="component" value="Unassembled WGS sequence"/>
</dbReference>
<dbReference type="InterPro" id="IPR001223">
    <property type="entry name" value="Glyco_hydro18_cat"/>
</dbReference>
<keyword evidence="4" id="KW-0472">Membrane</keyword>
<dbReference type="PANTHER" id="PTHR47700:SF2">
    <property type="entry name" value="CHITINASE"/>
    <property type="match status" value="1"/>
</dbReference>
<evidence type="ECO:0000256" key="1">
    <source>
        <dbReference type="ARBA" id="ARBA00008682"/>
    </source>
</evidence>
<keyword evidence="2" id="KW-0147">Chitin-binding</keyword>
<feature type="transmembrane region" description="Helical" evidence="4">
    <location>
        <begin position="358"/>
        <end position="391"/>
    </location>
</feature>
<dbReference type="EMBL" id="AGUE01000016">
    <property type="protein sequence ID" value="EHL02905.1"/>
    <property type="molecule type" value="Genomic_DNA"/>
</dbReference>
<dbReference type="GO" id="GO:0008061">
    <property type="term" value="F:chitin binding"/>
    <property type="evidence" value="ECO:0007669"/>
    <property type="project" value="UniProtKB-KW"/>
</dbReference>
<dbReference type="HOGENOM" id="CLU_001482_3_0_1"/>
<reference evidence="6 7" key="1">
    <citation type="journal article" date="2012" name="Eukaryot. Cell">
        <title>Genome sequence of the fungus Glarea lozoyensis: the first genome sequence of a species from the Helotiaceae family.</title>
        <authorList>
            <person name="Youssar L."/>
            <person name="Gruening B.A."/>
            <person name="Erxleben A."/>
            <person name="Guenther S."/>
            <person name="Huettel W."/>
        </authorList>
    </citation>
    <scope>NUCLEOTIDE SEQUENCE [LARGE SCALE GENOMIC DNA]</scope>
    <source>
        <strain evidence="7">ATCC 74030 / MF5533</strain>
    </source>
</reference>
<organism evidence="6 7">
    <name type="scientific">Glarea lozoyensis (strain ATCC 74030 / MF5533)</name>
    <dbReference type="NCBI Taxonomy" id="1104152"/>
    <lineage>
        <taxon>Eukaryota</taxon>
        <taxon>Fungi</taxon>
        <taxon>Dikarya</taxon>
        <taxon>Ascomycota</taxon>
        <taxon>Pezizomycotina</taxon>
        <taxon>Leotiomycetes</taxon>
        <taxon>Helotiales</taxon>
        <taxon>Helotiaceae</taxon>
        <taxon>Glarea</taxon>
    </lineage>
</organism>